<dbReference type="Pfam" id="PF00903">
    <property type="entry name" value="Glyoxalase"/>
    <property type="match status" value="1"/>
</dbReference>
<feature type="domain" description="VOC" evidence="2">
    <location>
        <begin position="4"/>
        <end position="135"/>
    </location>
</feature>
<dbReference type="InterPro" id="IPR004360">
    <property type="entry name" value="Glyas_Fos-R_dOase_dom"/>
</dbReference>
<dbReference type="GO" id="GO:0046872">
    <property type="term" value="F:metal ion binding"/>
    <property type="evidence" value="ECO:0007669"/>
    <property type="project" value="UniProtKB-KW"/>
</dbReference>
<dbReference type="Gene3D" id="3.10.180.10">
    <property type="entry name" value="2,3-Dihydroxybiphenyl 1,2-Dioxygenase, domain 1"/>
    <property type="match status" value="1"/>
</dbReference>
<dbReference type="EMBL" id="BLAE01000010">
    <property type="protein sequence ID" value="GES08372.1"/>
    <property type="molecule type" value="Genomic_DNA"/>
</dbReference>
<dbReference type="AlphaFoldDB" id="A0A5M3WK30"/>
<evidence type="ECO:0000259" key="2">
    <source>
        <dbReference type="PROSITE" id="PS51819"/>
    </source>
</evidence>
<sequence length="138" mass="14596">MMVRFDHVGISVPDLEAATAWYCAALDLTAAPPFAVAGTDLRGVMLLHEESGYRIELLHRPDAGPGLAAGSALEAVGTLGYGHMCLCVEEVQAEYDRLIAAGATTRMTPSPAPRAGATVSYVADPWGNLIELIDRKEA</sequence>
<dbReference type="PANTHER" id="PTHR43048">
    <property type="entry name" value="METHYLMALONYL-COA EPIMERASE"/>
    <property type="match status" value="1"/>
</dbReference>
<keyword evidence="4" id="KW-1185">Reference proteome</keyword>
<dbReference type="PANTHER" id="PTHR43048:SF3">
    <property type="entry name" value="METHYLMALONYL-COA EPIMERASE, MITOCHONDRIAL"/>
    <property type="match status" value="1"/>
</dbReference>
<dbReference type="GO" id="GO:0004493">
    <property type="term" value="F:methylmalonyl-CoA epimerase activity"/>
    <property type="evidence" value="ECO:0007669"/>
    <property type="project" value="TreeGrafter"/>
</dbReference>
<dbReference type="GO" id="GO:0046491">
    <property type="term" value="P:L-methylmalonyl-CoA metabolic process"/>
    <property type="evidence" value="ECO:0007669"/>
    <property type="project" value="TreeGrafter"/>
</dbReference>
<gene>
    <name evidence="3" type="ORF">Amac_019680</name>
</gene>
<dbReference type="Proteomes" id="UP000331127">
    <property type="component" value="Unassembled WGS sequence"/>
</dbReference>
<dbReference type="InterPro" id="IPR037523">
    <property type="entry name" value="VOC_core"/>
</dbReference>
<dbReference type="PROSITE" id="PS51819">
    <property type="entry name" value="VOC"/>
    <property type="match status" value="1"/>
</dbReference>
<reference evidence="3 4" key="1">
    <citation type="submission" date="2019-10" db="EMBL/GenBank/DDBJ databases">
        <title>Whole genome shotgun sequence of Acrocarpospora macrocephala NBRC 16266.</title>
        <authorList>
            <person name="Ichikawa N."/>
            <person name="Kimura A."/>
            <person name="Kitahashi Y."/>
            <person name="Komaki H."/>
            <person name="Oguchi A."/>
        </authorList>
    </citation>
    <scope>NUCLEOTIDE SEQUENCE [LARGE SCALE GENOMIC DNA]</scope>
    <source>
        <strain evidence="3 4">NBRC 16266</strain>
    </source>
</reference>
<proteinExistence type="predicted"/>
<evidence type="ECO:0000256" key="1">
    <source>
        <dbReference type="ARBA" id="ARBA00022723"/>
    </source>
</evidence>
<dbReference type="InterPro" id="IPR051785">
    <property type="entry name" value="MMCE/EMCE_epimerase"/>
</dbReference>
<accession>A0A5M3WK30</accession>
<dbReference type="InterPro" id="IPR029068">
    <property type="entry name" value="Glyas_Bleomycin-R_OHBP_Dase"/>
</dbReference>
<evidence type="ECO:0000313" key="3">
    <source>
        <dbReference type="EMBL" id="GES08372.1"/>
    </source>
</evidence>
<dbReference type="SUPFAM" id="SSF54593">
    <property type="entry name" value="Glyoxalase/Bleomycin resistance protein/Dihydroxybiphenyl dioxygenase"/>
    <property type="match status" value="1"/>
</dbReference>
<evidence type="ECO:0000313" key="4">
    <source>
        <dbReference type="Proteomes" id="UP000331127"/>
    </source>
</evidence>
<name>A0A5M3WK30_9ACTN</name>
<keyword evidence="1" id="KW-0479">Metal-binding</keyword>
<comment type="caution">
    <text evidence="3">The sequence shown here is derived from an EMBL/GenBank/DDBJ whole genome shotgun (WGS) entry which is preliminary data.</text>
</comment>
<protein>
    <submittedName>
        <fullName evidence="3">Methylmalonyl-CoA epimerase</fullName>
    </submittedName>
</protein>
<organism evidence="3 4">
    <name type="scientific">Acrocarpospora macrocephala</name>
    <dbReference type="NCBI Taxonomy" id="150177"/>
    <lineage>
        <taxon>Bacteria</taxon>
        <taxon>Bacillati</taxon>
        <taxon>Actinomycetota</taxon>
        <taxon>Actinomycetes</taxon>
        <taxon>Streptosporangiales</taxon>
        <taxon>Streptosporangiaceae</taxon>
        <taxon>Acrocarpospora</taxon>
    </lineage>
</organism>